<reference evidence="2" key="1">
    <citation type="journal article" date="2019" name="Int. J. Syst. Evol. Microbiol.">
        <title>The Global Catalogue of Microorganisms (GCM) 10K type strain sequencing project: providing services to taxonomists for standard genome sequencing and annotation.</title>
        <authorList>
            <consortium name="The Broad Institute Genomics Platform"/>
            <consortium name="The Broad Institute Genome Sequencing Center for Infectious Disease"/>
            <person name="Wu L."/>
            <person name="Ma J."/>
        </authorList>
    </citation>
    <scope>NUCLEOTIDE SEQUENCE [LARGE SCALE GENOMIC DNA]</scope>
    <source>
        <strain evidence="2">IBRC-M 10987</strain>
    </source>
</reference>
<name>A0ABV8KCF4_9BACL</name>
<comment type="caution">
    <text evidence="1">The sequence shown here is derived from an EMBL/GenBank/DDBJ whole genome shotgun (WGS) entry which is preliminary data.</text>
</comment>
<dbReference type="Proteomes" id="UP001595715">
    <property type="component" value="Unassembled WGS sequence"/>
</dbReference>
<sequence>MLEREYYMIDMPALLVALSQREAERNLMALQIATVSQCGDADAYERFVSALTESAGVNEAKADDEFDRGAFERLRGKIG</sequence>
<keyword evidence="2" id="KW-1185">Reference proteome</keyword>
<evidence type="ECO:0008006" key="3">
    <source>
        <dbReference type="Google" id="ProtNLM"/>
    </source>
</evidence>
<dbReference type="RefSeq" id="WP_377722179.1">
    <property type="nucleotide sequence ID" value="NZ_JBHSAM010000036.1"/>
</dbReference>
<protein>
    <recommendedName>
        <fullName evidence="3">IDEAL domain-containing protein</fullName>
    </recommendedName>
</protein>
<accession>A0ABV8KCF4</accession>
<proteinExistence type="predicted"/>
<dbReference type="EMBL" id="JBHSAM010000036">
    <property type="protein sequence ID" value="MFC4103597.1"/>
    <property type="molecule type" value="Genomic_DNA"/>
</dbReference>
<evidence type="ECO:0000313" key="2">
    <source>
        <dbReference type="Proteomes" id="UP001595715"/>
    </source>
</evidence>
<evidence type="ECO:0000313" key="1">
    <source>
        <dbReference type="EMBL" id="MFC4103597.1"/>
    </source>
</evidence>
<organism evidence="1 2">
    <name type="scientific">Paenibacillus xanthanilyticus</name>
    <dbReference type="NCBI Taxonomy" id="1783531"/>
    <lineage>
        <taxon>Bacteria</taxon>
        <taxon>Bacillati</taxon>
        <taxon>Bacillota</taxon>
        <taxon>Bacilli</taxon>
        <taxon>Bacillales</taxon>
        <taxon>Paenibacillaceae</taxon>
        <taxon>Paenibacillus</taxon>
    </lineage>
</organism>
<gene>
    <name evidence="1" type="ORF">ACFOZ8_28665</name>
</gene>